<dbReference type="EMBL" id="JAECZC010000021">
    <property type="protein sequence ID" value="MBH8563197.1"/>
    <property type="molecule type" value="Genomic_DNA"/>
</dbReference>
<reference evidence="1 2" key="1">
    <citation type="journal article" date="2021" name="Int. J. Syst. Evol. Microbiol.">
        <title>Amazonocrinis nigriterrae gen. nov., sp. nov., Atlanticothrix silvestris gen. nov., sp. nov. and Dendronalium phyllosphericum gen. nov., sp. nov., nostocacean cyanobacteria from Brazilian environments.</title>
        <authorList>
            <person name="Alvarenga D.O."/>
            <person name="Andreote A.P.D."/>
            <person name="Branco L.H.Z."/>
            <person name="Delbaje E."/>
            <person name="Cruz R.B."/>
            <person name="Varani A.M."/>
            <person name="Fiore M.F."/>
        </authorList>
    </citation>
    <scope>NUCLEOTIDE SEQUENCE [LARGE SCALE GENOMIC DNA]</scope>
    <source>
        <strain evidence="1 2">CENA67</strain>
    </source>
</reference>
<proteinExistence type="predicted"/>
<dbReference type="RefSeq" id="WP_198125087.1">
    <property type="nucleotide sequence ID" value="NZ_JAECZC010000021.1"/>
</dbReference>
<sequence length="48" mass="5424">MKQLRKFLSLTVGDRLLLVEAAILLAIIRVGLKLLPFHKWRGLLANIA</sequence>
<gene>
    <name evidence="1" type="ORF">I8748_13550</name>
</gene>
<comment type="caution">
    <text evidence="1">The sequence shown here is derived from an EMBL/GenBank/DDBJ whole genome shotgun (WGS) entry which is preliminary data.</text>
</comment>
<dbReference type="Proteomes" id="UP000632766">
    <property type="component" value="Unassembled WGS sequence"/>
</dbReference>
<protein>
    <submittedName>
        <fullName evidence="1">Uncharacterized protein</fullName>
    </submittedName>
</protein>
<evidence type="ECO:0000313" key="2">
    <source>
        <dbReference type="Proteomes" id="UP000632766"/>
    </source>
</evidence>
<evidence type="ECO:0000313" key="1">
    <source>
        <dbReference type="EMBL" id="MBH8563197.1"/>
    </source>
</evidence>
<organism evidence="1 2">
    <name type="scientific">Amazonocrinis nigriterrae CENA67</name>
    <dbReference type="NCBI Taxonomy" id="2794033"/>
    <lineage>
        <taxon>Bacteria</taxon>
        <taxon>Bacillati</taxon>
        <taxon>Cyanobacteriota</taxon>
        <taxon>Cyanophyceae</taxon>
        <taxon>Nostocales</taxon>
        <taxon>Nostocaceae</taxon>
        <taxon>Amazonocrinis</taxon>
        <taxon>Amazonocrinis nigriterrae</taxon>
    </lineage>
</organism>
<keyword evidence="2" id="KW-1185">Reference proteome</keyword>
<name>A0A8J7HPE4_9NOST</name>
<accession>A0A8J7HPE4</accession>
<dbReference type="AlphaFoldDB" id="A0A8J7HPE4"/>